<organism evidence="1">
    <name type="scientific">Amphimedon queenslandica</name>
    <name type="common">Sponge</name>
    <dbReference type="NCBI Taxonomy" id="400682"/>
    <lineage>
        <taxon>Eukaryota</taxon>
        <taxon>Metazoa</taxon>
        <taxon>Porifera</taxon>
        <taxon>Demospongiae</taxon>
        <taxon>Heteroscleromorpha</taxon>
        <taxon>Haplosclerida</taxon>
        <taxon>Niphatidae</taxon>
        <taxon>Amphimedon</taxon>
    </lineage>
</organism>
<dbReference type="InParanoid" id="A0A1X7TUG2"/>
<evidence type="ECO:0000313" key="1">
    <source>
        <dbReference type="EnsemblMetazoa" id="Aqu2.1.18678_001"/>
    </source>
</evidence>
<dbReference type="EnsemblMetazoa" id="Aqu2.1.18678_001">
    <property type="protein sequence ID" value="Aqu2.1.18678_001"/>
    <property type="gene ID" value="Aqu2.1.18678"/>
</dbReference>
<proteinExistence type="predicted"/>
<accession>A0A1X7TUG2</accession>
<sequence length="51" mass="5852">MARNKEICLIAADEAHFINCWKSFRPEYNASKVSFSCNIINGINSNCHFRS</sequence>
<dbReference type="AlphaFoldDB" id="A0A1X7TUG2"/>
<protein>
    <submittedName>
        <fullName evidence="1">Uncharacterized protein</fullName>
    </submittedName>
</protein>
<name>A0A1X7TUG2_AMPQE</name>
<reference evidence="1" key="1">
    <citation type="submission" date="2017-05" db="UniProtKB">
        <authorList>
            <consortium name="EnsemblMetazoa"/>
        </authorList>
    </citation>
    <scope>IDENTIFICATION</scope>
</reference>